<dbReference type="InterPro" id="IPR032675">
    <property type="entry name" value="LRR_dom_sf"/>
</dbReference>
<dbReference type="Proteomes" id="UP000230002">
    <property type="component" value="Unassembled WGS sequence"/>
</dbReference>
<organism evidence="1 2">
    <name type="scientific">Ganoderma sinense ZZ0214-1</name>
    <dbReference type="NCBI Taxonomy" id="1077348"/>
    <lineage>
        <taxon>Eukaryota</taxon>
        <taxon>Fungi</taxon>
        <taxon>Dikarya</taxon>
        <taxon>Basidiomycota</taxon>
        <taxon>Agaricomycotina</taxon>
        <taxon>Agaricomycetes</taxon>
        <taxon>Polyporales</taxon>
        <taxon>Polyporaceae</taxon>
        <taxon>Ganoderma</taxon>
    </lineage>
</organism>
<gene>
    <name evidence="1" type="ORF">GSI_14761</name>
</gene>
<proteinExistence type="predicted"/>
<dbReference type="AlphaFoldDB" id="A0A2G8RPK8"/>
<name>A0A2G8RPK8_9APHY</name>
<dbReference type="SUPFAM" id="SSF52047">
    <property type="entry name" value="RNI-like"/>
    <property type="match status" value="1"/>
</dbReference>
<dbReference type="Gene3D" id="3.80.10.10">
    <property type="entry name" value="Ribonuclease Inhibitor"/>
    <property type="match status" value="1"/>
</dbReference>
<protein>
    <submittedName>
        <fullName evidence="1">Uncharacterized protein</fullName>
    </submittedName>
</protein>
<dbReference type="EMBL" id="AYKW01000068">
    <property type="protein sequence ID" value="PIL23450.1"/>
    <property type="molecule type" value="Genomic_DNA"/>
</dbReference>
<evidence type="ECO:0000313" key="1">
    <source>
        <dbReference type="EMBL" id="PIL23450.1"/>
    </source>
</evidence>
<evidence type="ECO:0000313" key="2">
    <source>
        <dbReference type="Proteomes" id="UP000230002"/>
    </source>
</evidence>
<reference evidence="1 2" key="1">
    <citation type="journal article" date="2015" name="Sci. Rep.">
        <title>Chromosome-level genome map provides insights into diverse defense mechanisms in the medicinal fungus Ganoderma sinense.</title>
        <authorList>
            <person name="Zhu Y."/>
            <person name="Xu J."/>
            <person name="Sun C."/>
            <person name="Zhou S."/>
            <person name="Xu H."/>
            <person name="Nelson D.R."/>
            <person name="Qian J."/>
            <person name="Song J."/>
            <person name="Luo H."/>
            <person name="Xiang L."/>
            <person name="Li Y."/>
            <person name="Xu Z."/>
            <person name="Ji A."/>
            <person name="Wang L."/>
            <person name="Lu S."/>
            <person name="Hayward A."/>
            <person name="Sun W."/>
            <person name="Li X."/>
            <person name="Schwartz D.C."/>
            <person name="Wang Y."/>
            <person name="Chen S."/>
        </authorList>
    </citation>
    <scope>NUCLEOTIDE SEQUENCE [LARGE SCALE GENOMIC DNA]</scope>
    <source>
        <strain evidence="1 2">ZZ0214-1</strain>
    </source>
</reference>
<keyword evidence="2" id="KW-1185">Reference proteome</keyword>
<sequence length="467" mass="51340">MSDIESIKRLLEQHMPRLRDLIVLDCSRHWRDPPLTLCFHRYPNIQSLQLGLSLYYYSTAAPCASLRHLELTRCTMRPWPTCGYVPSLRSAHDALELFPNLETLTLIHSLSEGDWFGELPKLKKTVHLPRLRRLEIKDTPIYIPYFLSHLLFPSTTSLVLAPDYRLAFEDPLSVPVFPGINPSPAPDAELSLYLDFFYSSDPSLLSPEGLARWETHGSDARPVCVTLTGAARRLDPVAHFTRELVRALARPPGRGVASLTAKGTWARSPGKRHPLLLLSAREYWTAFLPDLAGLRRLACAGHGATRDFIDVLGQRLPQPACGGGGGTAGEFPCPRLAELALVWDVPTEACFELERDGLWVRAARGGGHVQGSGDESGSGSAGHGEGYPSQVGRVFAAALGELCDALGVCVTERAGLCEPIRKLSVELRGSYGWDLHVEQWQAALVEGKLRDVLGHLVGEVVVVDEVQ</sequence>
<comment type="caution">
    <text evidence="1">The sequence shown here is derived from an EMBL/GenBank/DDBJ whole genome shotgun (WGS) entry which is preliminary data.</text>
</comment>
<accession>A0A2G8RPK8</accession>